<comment type="caution">
    <text evidence="1">The sequence shown here is derived from an EMBL/GenBank/DDBJ whole genome shotgun (WGS) entry which is preliminary data.</text>
</comment>
<protein>
    <recommendedName>
        <fullName evidence="2">Outer membrane protein beta-barrel domain-containing protein</fullName>
    </recommendedName>
</protein>
<dbReference type="EMBL" id="DRLD01000260">
    <property type="protein sequence ID" value="HED10900.1"/>
    <property type="molecule type" value="Genomic_DNA"/>
</dbReference>
<organism evidence="1">
    <name type="scientific">Caldithrix abyssi</name>
    <dbReference type="NCBI Taxonomy" id="187145"/>
    <lineage>
        <taxon>Bacteria</taxon>
        <taxon>Pseudomonadati</taxon>
        <taxon>Calditrichota</taxon>
        <taxon>Calditrichia</taxon>
        <taxon>Calditrichales</taxon>
        <taxon>Calditrichaceae</taxon>
        <taxon>Caldithrix</taxon>
    </lineage>
</organism>
<reference evidence="1" key="1">
    <citation type="journal article" date="2020" name="mSystems">
        <title>Genome- and Community-Level Interaction Insights into Carbon Utilization and Element Cycling Functions of Hydrothermarchaeota in Hydrothermal Sediment.</title>
        <authorList>
            <person name="Zhou Z."/>
            <person name="Liu Y."/>
            <person name="Xu W."/>
            <person name="Pan J."/>
            <person name="Luo Z.H."/>
            <person name="Li M."/>
        </authorList>
    </citation>
    <scope>NUCLEOTIDE SEQUENCE [LARGE SCALE GENOMIC DNA]</scope>
    <source>
        <strain evidence="1">HyVt-456</strain>
    </source>
</reference>
<dbReference type="Proteomes" id="UP000886005">
    <property type="component" value="Unassembled WGS sequence"/>
</dbReference>
<proteinExistence type="predicted"/>
<accession>A0A7V1LN03</accession>
<sequence length="661" mass="77033">MRSLKNIKKAYRFSRILLLLGVLLQSGVPAQSTVSVLGLWNIKRASGSLAMEGRYARQESRFINGRQNSYLSKLLFGEMILNLKSNIWHPNFLLLDLEGEYRPGIRSDEFLITPFRTETNTLSRFYSRATFFSGKPLSFSLYLNYSENQIDREFATSVNIKKTDYGGNFTWNNSFMPVRFEYQNEDWIQKELAIDRVLTNKSKRLISSMSKSFTSSDNGRLKISYQDYVRQYTETVYAKNKVLDASFDENIKLDKNGKSTFVSRAWYLKQTGDDNFERLLINESLNYRLPWSFTFQSNYDYNDWKQSLIRSKQHTVRARLMHQLFLSLSSNVRAEYVDVNHTDYAQIIKEGGGGVRYQKKIPTGKITFSYDYNVRRDDRRRKSGRLRIKNEEHVLDDNAVVLLDNANVIMSSVIVWSSDRSLQFRENIDYILIPRDVFVEIKRLTGGQIEPGATVVVDYYVSQTPIEKYDNIRNAYSAGISLFDGFLELYGRWVDQDFENVEITDSQLLKTISQRTVGSRLSYGFLTLGYERDEFASNIIPYDSEKYFASLSGILNSKFSFSVNGNLRTLKLKQDAEKQSFKDISLRLSYYFTRNIKLNVNGGYRRQRGRQIDLDLLSFRGELVSRFRQVFISAGAEAFKRDFIGENVDYGNFFLRVERRF</sequence>
<dbReference type="AlphaFoldDB" id="A0A7V1LN03"/>
<evidence type="ECO:0000313" key="1">
    <source>
        <dbReference type="EMBL" id="HED10900.1"/>
    </source>
</evidence>
<name>A0A7V1LN03_CALAY</name>
<gene>
    <name evidence="1" type="ORF">ENJ10_09450</name>
</gene>
<evidence type="ECO:0008006" key="2">
    <source>
        <dbReference type="Google" id="ProtNLM"/>
    </source>
</evidence>